<dbReference type="WBParaSite" id="ALUE_0001080401-mRNA-1">
    <property type="protein sequence ID" value="ALUE_0001080401-mRNA-1"/>
    <property type="gene ID" value="ALUE_0001080401"/>
</dbReference>
<protein>
    <submittedName>
        <fullName evidence="2">Uncharacterized protein</fullName>
    </submittedName>
</protein>
<name>A0A0M3I2P6_ASCLU</name>
<reference evidence="2" key="1">
    <citation type="submission" date="2017-02" db="UniProtKB">
        <authorList>
            <consortium name="WormBaseParasite"/>
        </authorList>
    </citation>
    <scope>IDENTIFICATION</scope>
</reference>
<dbReference type="Proteomes" id="UP000036681">
    <property type="component" value="Unplaced"/>
</dbReference>
<organism evidence="1 2">
    <name type="scientific">Ascaris lumbricoides</name>
    <name type="common">Giant roundworm</name>
    <dbReference type="NCBI Taxonomy" id="6252"/>
    <lineage>
        <taxon>Eukaryota</taxon>
        <taxon>Metazoa</taxon>
        <taxon>Ecdysozoa</taxon>
        <taxon>Nematoda</taxon>
        <taxon>Chromadorea</taxon>
        <taxon>Rhabditida</taxon>
        <taxon>Spirurina</taxon>
        <taxon>Ascaridomorpha</taxon>
        <taxon>Ascaridoidea</taxon>
        <taxon>Ascarididae</taxon>
        <taxon>Ascaris</taxon>
    </lineage>
</organism>
<dbReference type="AlphaFoldDB" id="A0A0M3I2P6"/>
<proteinExistence type="predicted"/>
<keyword evidence="1" id="KW-1185">Reference proteome</keyword>
<evidence type="ECO:0000313" key="2">
    <source>
        <dbReference type="WBParaSite" id="ALUE_0001080401-mRNA-1"/>
    </source>
</evidence>
<evidence type="ECO:0000313" key="1">
    <source>
        <dbReference type="Proteomes" id="UP000036681"/>
    </source>
</evidence>
<sequence>MWTYRVHQHCFQLQYAKNSDICLYKVARVTLLWHTIMFVFDENDAKTLTDVQPLFDVNVTTLAAETESEHTSRNGRAHLQVVAEKRYVSRNL</sequence>
<accession>A0A0M3I2P6</accession>